<reference evidence="1" key="1">
    <citation type="submission" date="2020-05" db="EMBL/GenBank/DDBJ databases">
        <title>Large-scale comparative analyses of tick genomes elucidate their genetic diversity and vector capacities.</title>
        <authorList>
            <person name="Jia N."/>
            <person name="Wang J."/>
            <person name="Shi W."/>
            <person name="Du L."/>
            <person name="Sun Y."/>
            <person name="Zhan W."/>
            <person name="Jiang J."/>
            <person name="Wang Q."/>
            <person name="Zhang B."/>
            <person name="Ji P."/>
            <person name="Sakyi L.B."/>
            <person name="Cui X."/>
            <person name="Yuan T."/>
            <person name="Jiang B."/>
            <person name="Yang W."/>
            <person name="Lam T.T.-Y."/>
            <person name="Chang Q."/>
            <person name="Ding S."/>
            <person name="Wang X."/>
            <person name="Zhu J."/>
            <person name="Ruan X."/>
            <person name="Zhao L."/>
            <person name="Wei J."/>
            <person name="Que T."/>
            <person name="Du C."/>
            <person name="Cheng J."/>
            <person name="Dai P."/>
            <person name="Han X."/>
            <person name="Huang E."/>
            <person name="Gao Y."/>
            <person name="Liu J."/>
            <person name="Shao H."/>
            <person name="Ye R."/>
            <person name="Li L."/>
            <person name="Wei W."/>
            <person name="Wang X."/>
            <person name="Wang C."/>
            <person name="Yang T."/>
            <person name="Huo Q."/>
            <person name="Li W."/>
            <person name="Guo W."/>
            <person name="Chen H."/>
            <person name="Zhou L."/>
            <person name="Ni X."/>
            <person name="Tian J."/>
            <person name="Zhou Y."/>
            <person name="Sheng Y."/>
            <person name="Liu T."/>
            <person name="Pan Y."/>
            <person name="Xia L."/>
            <person name="Li J."/>
            <person name="Zhao F."/>
            <person name="Cao W."/>
        </authorList>
    </citation>
    <scope>NUCLEOTIDE SEQUENCE</scope>
    <source>
        <strain evidence="1">Hyas-2018</strain>
    </source>
</reference>
<dbReference type="Proteomes" id="UP000821845">
    <property type="component" value="Chromosome 4"/>
</dbReference>
<dbReference type="EMBL" id="CM023484">
    <property type="protein sequence ID" value="KAH6933387.1"/>
    <property type="molecule type" value="Genomic_DNA"/>
</dbReference>
<sequence>MFSQHRTQGVALLQPTTTHSCRCGKDGRRAQHGDFDLPGSVLGSGTSWNMRAGTTVSSIRPDGAHMVRRPSKRARSRTHGGGHPTNVAVLSNF</sequence>
<evidence type="ECO:0000313" key="2">
    <source>
        <dbReference type="Proteomes" id="UP000821845"/>
    </source>
</evidence>
<organism evidence="1 2">
    <name type="scientific">Hyalomma asiaticum</name>
    <name type="common">Tick</name>
    <dbReference type="NCBI Taxonomy" id="266040"/>
    <lineage>
        <taxon>Eukaryota</taxon>
        <taxon>Metazoa</taxon>
        <taxon>Ecdysozoa</taxon>
        <taxon>Arthropoda</taxon>
        <taxon>Chelicerata</taxon>
        <taxon>Arachnida</taxon>
        <taxon>Acari</taxon>
        <taxon>Parasitiformes</taxon>
        <taxon>Ixodida</taxon>
        <taxon>Ixodoidea</taxon>
        <taxon>Ixodidae</taxon>
        <taxon>Hyalomminae</taxon>
        <taxon>Hyalomma</taxon>
    </lineage>
</organism>
<evidence type="ECO:0000313" key="1">
    <source>
        <dbReference type="EMBL" id="KAH6933387.1"/>
    </source>
</evidence>
<gene>
    <name evidence="1" type="ORF">HPB50_014496</name>
</gene>
<name>A0ACB7SH45_HYAAI</name>
<proteinExistence type="predicted"/>
<keyword evidence="2" id="KW-1185">Reference proteome</keyword>
<protein>
    <submittedName>
        <fullName evidence="1">Uncharacterized protein</fullName>
    </submittedName>
</protein>
<accession>A0ACB7SH45</accession>
<comment type="caution">
    <text evidence="1">The sequence shown here is derived from an EMBL/GenBank/DDBJ whole genome shotgun (WGS) entry which is preliminary data.</text>
</comment>